<evidence type="ECO:0000313" key="2">
    <source>
        <dbReference type="EMBL" id="EWM53974.1"/>
    </source>
</evidence>
<protein>
    <recommendedName>
        <fullName evidence="4">Relaxase</fullName>
    </recommendedName>
</protein>
<keyword evidence="1" id="KW-0175">Coiled coil</keyword>
<dbReference type="PATRIC" id="fig|1341157.4.peg.1335"/>
<keyword evidence="3" id="KW-1185">Reference proteome</keyword>
<comment type="caution">
    <text evidence="2">The sequence shown here is derived from an EMBL/GenBank/DDBJ whole genome shotgun (WGS) entry which is preliminary data.</text>
</comment>
<accession>W7UR95</accession>
<feature type="coiled-coil region" evidence="1">
    <location>
        <begin position="142"/>
        <end position="264"/>
    </location>
</feature>
<dbReference type="AlphaFoldDB" id="W7UR95"/>
<gene>
    <name evidence="2" type="ORF">RF007C_03425</name>
</gene>
<dbReference type="PROSITE" id="PS50096">
    <property type="entry name" value="IQ"/>
    <property type="match status" value="1"/>
</dbReference>
<sequence length="279" mass="33060">MKFAIDQVVKQSEDFDDFLTKCAENGILVEYNPDHKIDLKFMLAEQKERNPRAKFTRAKTLGWFYETEQIKKCIEQYKGAMIYVPKSKIRVITPKADENKFVRDAIDRANMKLTSKALNILSKYGLTPDEAKKAAVQTFSRRTVLAQELNQLADEIREREEQVEIIKKLRELRPIYTEYKSLTGRKKEKYRKSYDALLQEYHENNQKILKWYPYSHTPTAERIESRIEELYAERAKKNAEYNAAKQKASELSQASVEIENYLRQEQSRDQLKRKRNELE</sequence>
<dbReference type="EMBL" id="ATAX01000022">
    <property type="protein sequence ID" value="EWM53974.1"/>
    <property type="molecule type" value="Genomic_DNA"/>
</dbReference>
<proteinExistence type="predicted"/>
<dbReference type="Proteomes" id="UP000019365">
    <property type="component" value="Unassembled WGS sequence"/>
</dbReference>
<evidence type="ECO:0000313" key="3">
    <source>
        <dbReference type="Proteomes" id="UP000019365"/>
    </source>
</evidence>
<evidence type="ECO:0008006" key="4">
    <source>
        <dbReference type="Google" id="ProtNLM"/>
    </source>
</evidence>
<reference evidence="2 3" key="1">
    <citation type="journal article" date="2014" name="PLoS ONE">
        <title>Rumen cellulosomics: divergent fiber-degrading strategies revealed by comparative genome-wide analysis of six ruminococcal strains.</title>
        <authorList>
            <person name="Dassa B."/>
            <person name="Borovok I."/>
            <person name="Ruimy-Israeli V."/>
            <person name="Lamed R."/>
            <person name="Flint H.J."/>
            <person name="Duncan S.H."/>
            <person name="Henrissat B."/>
            <person name="Coutinho P."/>
            <person name="Morrison M."/>
            <person name="Mosoni P."/>
            <person name="Yeoman C.J."/>
            <person name="White B.A."/>
            <person name="Bayer E.A."/>
        </authorList>
    </citation>
    <scope>NUCLEOTIDE SEQUENCE [LARGE SCALE GENOMIC DNA]</scope>
    <source>
        <strain evidence="2 3">007c</strain>
    </source>
</reference>
<organism evidence="2 3">
    <name type="scientific">Ruminococcus flavefaciens 007c</name>
    <dbReference type="NCBI Taxonomy" id="1341157"/>
    <lineage>
        <taxon>Bacteria</taxon>
        <taxon>Bacillati</taxon>
        <taxon>Bacillota</taxon>
        <taxon>Clostridia</taxon>
        <taxon>Eubacteriales</taxon>
        <taxon>Oscillospiraceae</taxon>
        <taxon>Ruminococcus</taxon>
    </lineage>
</organism>
<evidence type="ECO:0000256" key="1">
    <source>
        <dbReference type="SAM" id="Coils"/>
    </source>
</evidence>
<name>W7UR95_RUMFL</name>